<dbReference type="EC" id="2.7.13.3" evidence="2"/>
<evidence type="ECO:0000256" key="8">
    <source>
        <dbReference type="ARBA" id="ARBA00023012"/>
    </source>
</evidence>
<feature type="transmembrane region" description="Helical" evidence="9">
    <location>
        <begin position="6"/>
        <end position="32"/>
    </location>
</feature>
<dbReference type="Pfam" id="PF07730">
    <property type="entry name" value="HisKA_3"/>
    <property type="match status" value="1"/>
</dbReference>
<gene>
    <name evidence="12" type="ORF">HJG52_14660</name>
</gene>
<dbReference type="Proteomes" id="UP000588586">
    <property type="component" value="Unassembled WGS sequence"/>
</dbReference>
<keyword evidence="9" id="KW-0812">Transmembrane</keyword>
<dbReference type="EMBL" id="JABEPQ010000003">
    <property type="protein sequence ID" value="NNM47239.1"/>
    <property type="molecule type" value="Genomic_DNA"/>
</dbReference>
<keyword evidence="8" id="KW-0902">Two-component regulatory system</keyword>
<keyword evidence="7" id="KW-0067">ATP-binding</keyword>
<evidence type="ECO:0000256" key="2">
    <source>
        <dbReference type="ARBA" id="ARBA00012438"/>
    </source>
</evidence>
<evidence type="ECO:0000259" key="11">
    <source>
        <dbReference type="Pfam" id="PF07730"/>
    </source>
</evidence>
<dbReference type="CDD" id="cd16917">
    <property type="entry name" value="HATPase_UhpB-NarQ-NarX-like"/>
    <property type="match status" value="1"/>
</dbReference>
<feature type="domain" description="Signal transduction histidine kinase subgroup 3 dimerisation and phosphoacceptor" evidence="11">
    <location>
        <begin position="110"/>
        <end position="176"/>
    </location>
</feature>
<dbReference type="AlphaFoldDB" id="A0A849HJ87"/>
<comment type="catalytic activity">
    <reaction evidence="1">
        <text>ATP + protein L-histidine = ADP + protein N-phospho-L-histidine.</text>
        <dbReference type="EC" id="2.7.13.3"/>
    </reaction>
</comment>
<keyword evidence="6 12" id="KW-0418">Kinase</keyword>
<evidence type="ECO:0000256" key="7">
    <source>
        <dbReference type="ARBA" id="ARBA00022840"/>
    </source>
</evidence>
<dbReference type="PANTHER" id="PTHR24421:SF10">
    <property type="entry name" value="NITRATE_NITRITE SENSOR PROTEIN NARQ"/>
    <property type="match status" value="1"/>
</dbReference>
<keyword evidence="3" id="KW-0597">Phosphoprotein</keyword>
<dbReference type="GO" id="GO:0005524">
    <property type="term" value="F:ATP binding"/>
    <property type="evidence" value="ECO:0007669"/>
    <property type="project" value="UniProtKB-KW"/>
</dbReference>
<protein>
    <recommendedName>
        <fullName evidence="2">histidine kinase</fullName>
        <ecNumber evidence="2">2.7.13.3</ecNumber>
    </recommendedName>
</protein>
<keyword evidence="13" id="KW-1185">Reference proteome</keyword>
<dbReference type="GO" id="GO:0016020">
    <property type="term" value="C:membrane"/>
    <property type="evidence" value="ECO:0007669"/>
    <property type="project" value="InterPro"/>
</dbReference>
<name>A0A849HJ87_9MICO</name>
<comment type="caution">
    <text evidence="12">The sequence shown here is derived from an EMBL/GenBank/DDBJ whole genome shotgun (WGS) entry which is preliminary data.</text>
</comment>
<dbReference type="PANTHER" id="PTHR24421">
    <property type="entry name" value="NITRATE/NITRITE SENSOR PROTEIN NARX-RELATED"/>
    <property type="match status" value="1"/>
</dbReference>
<proteinExistence type="predicted"/>
<accession>A0A849HJ87</accession>
<dbReference type="InterPro" id="IPR036890">
    <property type="entry name" value="HATPase_C_sf"/>
</dbReference>
<reference evidence="12 13" key="1">
    <citation type="submission" date="2020-04" db="EMBL/GenBank/DDBJ databases">
        <title>Knoellia sp. isolate from air conditioner.</title>
        <authorList>
            <person name="Chea S."/>
            <person name="Kim D.-U."/>
        </authorList>
    </citation>
    <scope>NUCLEOTIDE SEQUENCE [LARGE SCALE GENOMIC DNA]</scope>
    <source>
        <strain evidence="12 13">DB2414S</strain>
    </source>
</reference>
<sequence length="314" mass="33294">MAATAAAVATYLALAFPYGPVFVGLAVMLVATVVRGHRLVAWAGAALVLVGNLVGRLTWFDTLSWNSIGGTVAWTVVVLSLAEVFRGWRERVAAARAAAMESRRRRAGEERLRIAQELHDVVAHHMSLINVQAGVALHLAQRNQTEQVEPALQAIKDSSKEALGELRSLIDVLRTEDGPAPRSPGATIAALDDIVDRSRLAGLEVTKTVTGLSRPLPAAVELAAYRIVQEAITNVVRHAHARSADVVLGYGEEVLTISVDDDGTGGPSVENLKRGNGIHGMTERARALGGDLELRRSARGGLRVTARIPTGGAA</sequence>
<keyword evidence="5" id="KW-0547">Nucleotide-binding</keyword>
<dbReference type="InterPro" id="IPR003594">
    <property type="entry name" value="HATPase_dom"/>
</dbReference>
<evidence type="ECO:0000256" key="6">
    <source>
        <dbReference type="ARBA" id="ARBA00022777"/>
    </source>
</evidence>
<evidence type="ECO:0000313" key="13">
    <source>
        <dbReference type="Proteomes" id="UP000588586"/>
    </source>
</evidence>
<evidence type="ECO:0000256" key="1">
    <source>
        <dbReference type="ARBA" id="ARBA00000085"/>
    </source>
</evidence>
<keyword evidence="9" id="KW-1133">Transmembrane helix</keyword>
<evidence type="ECO:0000259" key="10">
    <source>
        <dbReference type="Pfam" id="PF02518"/>
    </source>
</evidence>
<feature type="domain" description="Histidine kinase/HSP90-like ATPase" evidence="10">
    <location>
        <begin position="221"/>
        <end position="310"/>
    </location>
</feature>
<dbReference type="GO" id="GO:0046983">
    <property type="term" value="F:protein dimerization activity"/>
    <property type="evidence" value="ECO:0007669"/>
    <property type="project" value="InterPro"/>
</dbReference>
<dbReference type="Gene3D" id="3.30.565.10">
    <property type="entry name" value="Histidine kinase-like ATPase, C-terminal domain"/>
    <property type="match status" value="1"/>
</dbReference>
<feature type="transmembrane region" description="Helical" evidence="9">
    <location>
        <begin position="65"/>
        <end position="85"/>
    </location>
</feature>
<evidence type="ECO:0000313" key="12">
    <source>
        <dbReference type="EMBL" id="NNM47239.1"/>
    </source>
</evidence>
<keyword evidence="4" id="KW-0808">Transferase</keyword>
<evidence type="ECO:0000256" key="9">
    <source>
        <dbReference type="SAM" id="Phobius"/>
    </source>
</evidence>
<dbReference type="InterPro" id="IPR050482">
    <property type="entry name" value="Sensor_HK_TwoCompSys"/>
</dbReference>
<keyword evidence="9" id="KW-0472">Membrane</keyword>
<evidence type="ECO:0000256" key="4">
    <source>
        <dbReference type="ARBA" id="ARBA00022679"/>
    </source>
</evidence>
<evidence type="ECO:0000256" key="5">
    <source>
        <dbReference type="ARBA" id="ARBA00022741"/>
    </source>
</evidence>
<evidence type="ECO:0000256" key="3">
    <source>
        <dbReference type="ARBA" id="ARBA00022553"/>
    </source>
</evidence>
<dbReference type="SUPFAM" id="SSF55874">
    <property type="entry name" value="ATPase domain of HSP90 chaperone/DNA topoisomerase II/histidine kinase"/>
    <property type="match status" value="1"/>
</dbReference>
<dbReference type="GO" id="GO:0000155">
    <property type="term" value="F:phosphorelay sensor kinase activity"/>
    <property type="evidence" value="ECO:0007669"/>
    <property type="project" value="InterPro"/>
</dbReference>
<dbReference type="Pfam" id="PF02518">
    <property type="entry name" value="HATPase_c"/>
    <property type="match status" value="1"/>
</dbReference>
<dbReference type="InterPro" id="IPR011712">
    <property type="entry name" value="Sig_transdc_His_kin_sub3_dim/P"/>
</dbReference>
<dbReference type="Gene3D" id="1.20.5.1930">
    <property type="match status" value="1"/>
</dbReference>
<organism evidence="12 13">
    <name type="scientific">Knoellia koreensis</name>
    <dbReference type="NCBI Taxonomy" id="2730921"/>
    <lineage>
        <taxon>Bacteria</taxon>
        <taxon>Bacillati</taxon>
        <taxon>Actinomycetota</taxon>
        <taxon>Actinomycetes</taxon>
        <taxon>Micrococcales</taxon>
        <taxon>Intrasporangiaceae</taxon>
        <taxon>Knoellia</taxon>
    </lineage>
</organism>
<feature type="transmembrane region" description="Helical" evidence="9">
    <location>
        <begin position="39"/>
        <end position="59"/>
    </location>
</feature>